<dbReference type="OrthoDB" id="1751906at2759"/>
<comment type="caution">
    <text evidence="1">The sequence shown here is derived from an EMBL/GenBank/DDBJ whole genome shotgun (WGS) entry which is preliminary data.</text>
</comment>
<dbReference type="AlphaFoldDB" id="A0A2U1PPX9"/>
<proteinExistence type="predicted"/>
<name>A0A2U1PPX9_ARTAN</name>
<dbReference type="EMBL" id="PKPP01000874">
    <property type="protein sequence ID" value="PWA87823.1"/>
    <property type="molecule type" value="Genomic_DNA"/>
</dbReference>
<evidence type="ECO:0000313" key="2">
    <source>
        <dbReference type="Proteomes" id="UP000245207"/>
    </source>
</evidence>
<accession>A0A2U1PPX9</accession>
<organism evidence="1 2">
    <name type="scientific">Artemisia annua</name>
    <name type="common">Sweet wormwood</name>
    <dbReference type="NCBI Taxonomy" id="35608"/>
    <lineage>
        <taxon>Eukaryota</taxon>
        <taxon>Viridiplantae</taxon>
        <taxon>Streptophyta</taxon>
        <taxon>Embryophyta</taxon>
        <taxon>Tracheophyta</taxon>
        <taxon>Spermatophyta</taxon>
        <taxon>Magnoliopsida</taxon>
        <taxon>eudicotyledons</taxon>
        <taxon>Gunneridae</taxon>
        <taxon>Pentapetalae</taxon>
        <taxon>asterids</taxon>
        <taxon>campanulids</taxon>
        <taxon>Asterales</taxon>
        <taxon>Asteraceae</taxon>
        <taxon>Asteroideae</taxon>
        <taxon>Anthemideae</taxon>
        <taxon>Artemisiinae</taxon>
        <taxon>Artemisia</taxon>
    </lineage>
</organism>
<keyword evidence="2" id="KW-1185">Reference proteome</keyword>
<protein>
    <submittedName>
        <fullName evidence="1">WRKY53</fullName>
    </submittedName>
</protein>
<dbReference type="Proteomes" id="UP000245207">
    <property type="component" value="Unassembled WGS sequence"/>
</dbReference>
<sequence length="264" mass="29805">MESACVYEQNTVIDELTQGIQMAKELWFNLNSPEARDFLIRKIFSSYENALFILKSGESAGQPMAAALQAPSLPESTTSTGSCFQSEEFVYDPNFVHQQDQNVVSKKRKGSTIVEKAFQGKHNCYNGAQSAETLPPPPLPEKRELTSMHYNHHYHSSLPNPGEMLSNLKTNLSVNTYDLRGLIVPSLCSFPSSQFGFMEEYQQLQIPTTSEDEVLQVYSPPFISPDTSESNYFSEWDSNSSPSLDFTVDQDDSDYYFKVNNSFF</sequence>
<reference evidence="1 2" key="1">
    <citation type="journal article" date="2018" name="Mol. Plant">
        <title>The genome of Artemisia annua provides insight into the evolution of Asteraceae family and artemisinin biosynthesis.</title>
        <authorList>
            <person name="Shen Q."/>
            <person name="Zhang L."/>
            <person name="Liao Z."/>
            <person name="Wang S."/>
            <person name="Yan T."/>
            <person name="Shi P."/>
            <person name="Liu M."/>
            <person name="Fu X."/>
            <person name="Pan Q."/>
            <person name="Wang Y."/>
            <person name="Lv Z."/>
            <person name="Lu X."/>
            <person name="Zhang F."/>
            <person name="Jiang W."/>
            <person name="Ma Y."/>
            <person name="Chen M."/>
            <person name="Hao X."/>
            <person name="Li L."/>
            <person name="Tang Y."/>
            <person name="Lv G."/>
            <person name="Zhou Y."/>
            <person name="Sun X."/>
            <person name="Brodelius P.E."/>
            <person name="Rose J.K.C."/>
            <person name="Tang K."/>
        </authorList>
    </citation>
    <scope>NUCLEOTIDE SEQUENCE [LARGE SCALE GENOMIC DNA]</scope>
    <source>
        <strain evidence="2">cv. Huhao1</strain>
        <tissue evidence="1">Leaf</tissue>
    </source>
</reference>
<evidence type="ECO:0000313" key="1">
    <source>
        <dbReference type="EMBL" id="PWA87823.1"/>
    </source>
</evidence>
<gene>
    <name evidence="1" type="ORF">CTI12_AA127060</name>
</gene>